<dbReference type="PROSITE" id="PS51257">
    <property type="entry name" value="PROKAR_LIPOPROTEIN"/>
    <property type="match status" value="1"/>
</dbReference>
<gene>
    <name evidence="1" type="ORF">AUC43_11640</name>
</gene>
<evidence type="ECO:0000313" key="1">
    <source>
        <dbReference type="EMBL" id="ALW85682.1"/>
    </source>
</evidence>
<dbReference type="STRING" id="1411621.AUC43_11640"/>
<dbReference type="KEGG" id="hyg:AUC43_11640"/>
<name>A0A0U4C3S0_9BACT</name>
<dbReference type="EMBL" id="CP013909">
    <property type="protein sequence ID" value="ALW85682.1"/>
    <property type="molecule type" value="Genomic_DNA"/>
</dbReference>
<dbReference type="OrthoDB" id="1488726at2"/>
<proteinExistence type="predicted"/>
<accession>A0A0U4C3S0</accession>
<reference evidence="1 2" key="1">
    <citation type="submission" date="2015-12" db="EMBL/GenBank/DDBJ databases">
        <authorList>
            <person name="Shamseldin A."/>
            <person name="Moawad H."/>
            <person name="Abd El-Rahim W.M."/>
            <person name="Sadowsky M.J."/>
        </authorList>
    </citation>
    <scope>NUCLEOTIDE SEQUENCE [LARGE SCALE GENOMIC DNA]</scope>
    <source>
        <strain evidence="1 2">DG5B</strain>
    </source>
</reference>
<dbReference type="AlphaFoldDB" id="A0A0U4C3S0"/>
<dbReference type="RefSeq" id="WP_068193478.1">
    <property type="nucleotide sequence ID" value="NZ_CP013909.1"/>
</dbReference>
<protein>
    <submittedName>
        <fullName evidence="1">Uncharacterized protein</fullName>
    </submittedName>
</protein>
<keyword evidence="2" id="KW-1185">Reference proteome</keyword>
<organism evidence="1 2">
    <name type="scientific">Hymenobacter sedentarius</name>
    <dbReference type="NCBI Taxonomy" id="1411621"/>
    <lineage>
        <taxon>Bacteria</taxon>
        <taxon>Pseudomonadati</taxon>
        <taxon>Bacteroidota</taxon>
        <taxon>Cytophagia</taxon>
        <taxon>Cytophagales</taxon>
        <taxon>Hymenobacteraceae</taxon>
        <taxon>Hymenobacter</taxon>
    </lineage>
</organism>
<dbReference type="Proteomes" id="UP000059542">
    <property type="component" value="Chromosome"/>
</dbReference>
<evidence type="ECO:0000313" key="2">
    <source>
        <dbReference type="Proteomes" id="UP000059542"/>
    </source>
</evidence>
<sequence length="323" mass="34510">MKHFAFACLGVALLASCRKDDMIICGPPVPAIQPTPTVPFADLRAASPAVQTFAFDLGQAQSLRTRGGASLAFGAGVFLLPNGTVATGQAELQVREIYTVADMILANLPTSTSSRQMLISGGEFNIQVWQGTSRLRMAGSSPQMPQVPPRLTLTSPVPMAGLDTTQMMLWRRASPVGAGTAADTSGWQLNGTRVPPTAGFFKAALPLDSIANWNLDQFWHAYQTSPRTVVGVDVPAGGNSYTNVFFRPVGFNALARTYVGSSAPTRWQCTLPMGADVVAVVLQQRDGQLYFGTQRITVQPNSTVTPTLQALTAADIVQRIRQL</sequence>